<dbReference type="PANTHER" id="PTHR38030">
    <property type="entry name" value="PROTOPORPHYRINOGEN IX DEHYDROGENASE [MENAQUINONE]"/>
    <property type="match status" value="1"/>
</dbReference>
<comment type="caution">
    <text evidence="2">The sequence shown here is derived from an EMBL/GenBank/DDBJ whole genome shotgun (WGS) entry which is preliminary data.</text>
</comment>
<keyword evidence="3" id="KW-1185">Reference proteome</keyword>
<dbReference type="PROSITE" id="PS00201">
    <property type="entry name" value="FLAVODOXIN"/>
    <property type="match status" value="1"/>
</dbReference>
<evidence type="ECO:0000259" key="1">
    <source>
        <dbReference type="PROSITE" id="PS50902"/>
    </source>
</evidence>
<reference evidence="2 3" key="1">
    <citation type="submission" date="2024-10" db="EMBL/GenBank/DDBJ databases">
        <title>The Natural Products Discovery Center: Release of the First 8490 Sequenced Strains for Exploring Actinobacteria Biosynthetic Diversity.</title>
        <authorList>
            <person name="Kalkreuter E."/>
            <person name="Kautsar S.A."/>
            <person name="Yang D."/>
            <person name="Bader C.D."/>
            <person name="Teijaro C.N."/>
            <person name="Fluegel L."/>
            <person name="Davis C.M."/>
            <person name="Simpson J.R."/>
            <person name="Lauterbach L."/>
            <person name="Steele A.D."/>
            <person name="Gui C."/>
            <person name="Meng S."/>
            <person name="Li G."/>
            <person name="Viehrig K."/>
            <person name="Ye F."/>
            <person name="Su P."/>
            <person name="Kiefer A.F."/>
            <person name="Nichols A."/>
            <person name="Cepeda A.J."/>
            <person name="Yan W."/>
            <person name="Fan B."/>
            <person name="Jiang Y."/>
            <person name="Adhikari A."/>
            <person name="Zheng C.-J."/>
            <person name="Schuster L."/>
            <person name="Cowan T.M."/>
            <person name="Smanski M.J."/>
            <person name="Chevrette M.G."/>
            <person name="De Carvalho L.P.S."/>
            <person name="Shen B."/>
        </authorList>
    </citation>
    <scope>NUCLEOTIDE SEQUENCE [LARGE SCALE GENOMIC DNA]</scope>
    <source>
        <strain evidence="2 3">NPDC019275</strain>
    </source>
</reference>
<dbReference type="PANTHER" id="PTHR38030:SF2">
    <property type="entry name" value="PROTOPORPHYRINOGEN IX DEHYDROGENASE [QUINONE]"/>
    <property type="match status" value="1"/>
</dbReference>
<dbReference type="PROSITE" id="PS50902">
    <property type="entry name" value="FLAVODOXIN_LIKE"/>
    <property type="match status" value="1"/>
</dbReference>
<dbReference type="InterPro" id="IPR052200">
    <property type="entry name" value="Protoporphyrinogen_IX_DH"/>
</dbReference>
<evidence type="ECO:0000313" key="3">
    <source>
        <dbReference type="Proteomes" id="UP001611415"/>
    </source>
</evidence>
<evidence type="ECO:0000313" key="2">
    <source>
        <dbReference type="EMBL" id="MFI2472875.1"/>
    </source>
</evidence>
<dbReference type="Gene3D" id="3.40.50.360">
    <property type="match status" value="1"/>
</dbReference>
<protein>
    <submittedName>
        <fullName evidence="2">Flavodoxin domain-containing protein</fullName>
    </submittedName>
</protein>
<dbReference type="InterPro" id="IPR008254">
    <property type="entry name" value="Flavodoxin/NO_synth"/>
</dbReference>
<dbReference type="InterPro" id="IPR001226">
    <property type="entry name" value="Flavodoxin_CS"/>
</dbReference>
<dbReference type="Proteomes" id="UP001611415">
    <property type="component" value="Unassembled WGS sequence"/>
</dbReference>
<dbReference type="SUPFAM" id="SSF52218">
    <property type="entry name" value="Flavoproteins"/>
    <property type="match status" value="1"/>
</dbReference>
<dbReference type="Pfam" id="PF12724">
    <property type="entry name" value="Flavodoxin_5"/>
    <property type="match status" value="1"/>
</dbReference>
<sequence>MDKDKDKHRIAVVYATEQGSTRDIAEFIGTELSGRDAVVELADIDHAPDLSRFDTLVLGSAVHNMKLLPAVDGYVHAHHDELTKRDVWLFSVGLAPALRGPVGRRLARLVPRKIAALRDSIAAHDYQAFAGRYDRDGISLRTRTLYRLLGSGQYGDLRNWAEIRSWTDTIARSLRLPPARSTTIHP</sequence>
<gene>
    <name evidence="2" type="ORF">ACH49W_05800</name>
</gene>
<dbReference type="InterPro" id="IPR029039">
    <property type="entry name" value="Flavoprotein-like_sf"/>
</dbReference>
<dbReference type="InterPro" id="IPR026816">
    <property type="entry name" value="Flavodoxin_dom"/>
</dbReference>
<dbReference type="EMBL" id="JBIRYO010000003">
    <property type="protein sequence ID" value="MFI2472875.1"/>
    <property type="molecule type" value="Genomic_DNA"/>
</dbReference>
<proteinExistence type="predicted"/>
<accession>A0ABW7WVL1</accession>
<feature type="domain" description="Flavodoxin-like" evidence="1">
    <location>
        <begin position="10"/>
        <end position="171"/>
    </location>
</feature>
<organism evidence="2 3">
    <name type="scientific">Nocardia xishanensis</name>
    <dbReference type="NCBI Taxonomy" id="238964"/>
    <lineage>
        <taxon>Bacteria</taxon>
        <taxon>Bacillati</taxon>
        <taxon>Actinomycetota</taxon>
        <taxon>Actinomycetes</taxon>
        <taxon>Mycobacteriales</taxon>
        <taxon>Nocardiaceae</taxon>
        <taxon>Nocardia</taxon>
    </lineage>
</organism>
<name>A0ABW7WVL1_9NOCA</name>
<dbReference type="RefSeq" id="WP_364825664.1">
    <property type="nucleotide sequence ID" value="NZ_JBFAYM010000017.1"/>
</dbReference>